<organism evidence="3 4">
    <name type="scientific">Mycetomoellerius zeteki</name>
    <dbReference type="NCBI Taxonomy" id="64791"/>
    <lineage>
        <taxon>Eukaryota</taxon>
        <taxon>Metazoa</taxon>
        <taxon>Ecdysozoa</taxon>
        <taxon>Arthropoda</taxon>
        <taxon>Hexapoda</taxon>
        <taxon>Insecta</taxon>
        <taxon>Pterygota</taxon>
        <taxon>Neoptera</taxon>
        <taxon>Endopterygota</taxon>
        <taxon>Hymenoptera</taxon>
        <taxon>Apocrita</taxon>
        <taxon>Aculeata</taxon>
        <taxon>Formicoidea</taxon>
        <taxon>Formicidae</taxon>
        <taxon>Myrmicinae</taxon>
        <taxon>Mycetomoellerius</taxon>
    </lineage>
</organism>
<feature type="region of interest" description="Disordered" evidence="1">
    <location>
        <begin position="1"/>
        <end position="40"/>
    </location>
</feature>
<accession>A0A151X0C5</accession>
<dbReference type="GO" id="GO:0032588">
    <property type="term" value="C:trans-Golgi network membrane"/>
    <property type="evidence" value="ECO:0007669"/>
    <property type="project" value="InterPro"/>
</dbReference>
<reference evidence="3 4" key="1">
    <citation type="submission" date="2015-09" db="EMBL/GenBank/DDBJ databases">
        <title>Trachymyrmex zeteki WGS genome.</title>
        <authorList>
            <person name="Nygaard S."/>
            <person name="Hu H."/>
            <person name="Boomsma J."/>
            <person name="Zhang G."/>
        </authorList>
    </citation>
    <scope>NUCLEOTIDE SEQUENCE [LARGE SCALE GENOMIC DNA]</scope>
    <source>
        <strain evidence="3">Tzet28-1</strain>
        <tissue evidence="3">Whole body</tissue>
    </source>
</reference>
<dbReference type="Proteomes" id="UP000075809">
    <property type="component" value="Unassembled WGS sequence"/>
</dbReference>
<dbReference type="PANTHER" id="PTHR16156">
    <property type="entry name" value="AFTIPHILIN A-RELATED"/>
    <property type="match status" value="1"/>
</dbReference>
<dbReference type="OrthoDB" id="5917212at2759"/>
<feature type="region of interest" description="Disordered" evidence="1">
    <location>
        <begin position="171"/>
        <end position="195"/>
    </location>
</feature>
<dbReference type="GO" id="GO:0030121">
    <property type="term" value="C:AP-1 adaptor complex"/>
    <property type="evidence" value="ECO:0007669"/>
    <property type="project" value="TreeGrafter"/>
</dbReference>
<proteinExistence type="predicted"/>
<evidence type="ECO:0000259" key="2">
    <source>
        <dbReference type="Pfam" id="PF15045"/>
    </source>
</evidence>
<feature type="compositionally biased region" description="Polar residues" evidence="1">
    <location>
        <begin position="171"/>
        <end position="191"/>
    </location>
</feature>
<dbReference type="PANTHER" id="PTHR16156:SF10">
    <property type="entry name" value="AFTIPHILIN-RELATED"/>
    <property type="match status" value="1"/>
</dbReference>
<protein>
    <submittedName>
        <fullName evidence="3">Aftiphilin</fullName>
    </submittedName>
</protein>
<gene>
    <name evidence="3" type="ORF">ALC60_07401</name>
</gene>
<evidence type="ECO:0000313" key="4">
    <source>
        <dbReference type="Proteomes" id="UP000075809"/>
    </source>
</evidence>
<dbReference type="AlphaFoldDB" id="A0A151X0C5"/>
<dbReference type="InterPro" id="IPR046359">
    <property type="entry name" value="Aftin-like"/>
</dbReference>
<feature type="compositionally biased region" description="Low complexity" evidence="1">
    <location>
        <begin position="862"/>
        <end position="883"/>
    </location>
</feature>
<feature type="domain" description="Aftiphilin clathrin-binding box" evidence="2">
    <location>
        <begin position="695"/>
        <end position="763"/>
    </location>
</feature>
<dbReference type="GO" id="GO:0030276">
    <property type="term" value="F:clathrin binding"/>
    <property type="evidence" value="ECO:0007669"/>
    <property type="project" value="InterPro"/>
</dbReference>
<dbReference type="Pfam" id="PF15045">
    <property type="entry name" value="Clathrin_bdg"/>
    <property type="match status" value="1"/>
</dbReference>
<dbReference type="EMBL" id="KQ982625">
    <property type="protein sequence ID" value="KYQ53478.1"/>
    <property type="molecule type" value="Genomic_DNA"/>
</dbReference>
<dbReference type="KEGG" id="mzt:108724295"/>
<sequence>MAFPPLVSSTPPPLDNFGESDEDEFGDFTTGGIDGLSVSSESPQKLITPIQTPVASQNVSPRLNGINESSVLDNCPKINEAKCGVIDDMLIVEKAGNNVSHIRLKDRTDDSNVLENNFEDASVTENNVLDSPMNGESRNVEISNSVDHVCTQNVLVKENFVDTDVISSNNSSLADSVKTVSEQEGSSNNLEANDEVEPVSLDLEDPASTPDILQQLDDDFYNYEQFKDSSEWNDTVSDKKVEVTVLQTDYLNDKPNSVDIECNVTDEVGENYTSYDANETCVIDTNDKSVFINDERTISNFVISQEYNVDGTDVFRQPDCEFSIQPKYIEMYDVISNTETSNEKSNKTVDDSFNFDFTFDDDAVREESNLDHTSVHAHTEDIHLRNSSKKSDTSTFPNNFCDIADVKNTIQSKESEYVAVETKNQTVQKVAVNGISEEIFAKEKASSNEEIHKDYIPENSFDAHDLDNSDFTEFMEHIDFNGVSELTNDYNSVSNNSTYETVQIHDLHTSSSDASCIQKFSPIKGASLPSTNTSLDCLKDKINIMNNMDEECATFKSENSVVYFSDGEFYDFPLRTTEPAASKVQEDNCPGFESADNKDDDFGDFTNFSNTTVEWKSDDAKELKVPEDDDDFGDFSNFETSTDVVETQQFSLKESICRIENKNAANKIEDIITNMFSVLSEHHEVELKALIDKADKVWQNVKSVEETNALTYQWANSSSNNVLLNALGIDSRNILFGPRWNPNIPRFAANLGFTPLEPIKATAEPQQSSAANTSKIQGAVCSDEVPAAQFDWNSSGLVNPLDASGGLSALLPLDLLCPFDPLLTPHCSTHSESYHQSSCSTNSVYYYSSEVVVHESSQSMKSQNLSDLTSSSLKQQKSSQTSKIIEPLPGPCTVEWKKKIEQDIGIKQKSNSSHRTLRNVPLTNNKSFPISNNTSRVHEYHRKISVGKKENTQGTEHIVVDRYGRPMTVQAETIKVLNQLPDLSFLNARTLLFNREQRQIVPDLGAMINRKMPG</sequence>
<keyword evidence="4" id="KW-1185">Reference proteome</keyword>
<feature type="region of interest" description="Disordered" evidence="1">
    <location>
        <begin position="862"/>
        <end position="884"/>
    </location>
</feature>
<name>A0A151X0C5_9HYME</name>
<evidence type="ECO:0000313" key="3">
    <source>
        <dbReference type="EMBL" id="KYQ53478.1"/>
    </source>
</evidence>
<dbReference type="InterPro" id="IPR029205">
    <property type="entry name" value="Clathrin-bd"/>
</dbReference>
<dbReference type="STRING" id="64791.A0A151X0C5"/>
<evidence type="ECO:0000256" key="1">
    <source>
        <dbReference type="SAM" id="MobiDB-lite"/>
    </source>
</evidence>